<dbReference type="RefSeq" id="WP_260907148.1">
    <property type="nucleotide sequence ID" value="NZ_JAOCZP010000012.1"/>
</dbReference>
<dbReference type="Gene3D" id="3.40.50.720">
    <property type="entry name" value="NAD(P)-binding Rossmann-like Domain"/>
    <property type="match status" value="1"/>
</dbReference>
<organism evidence="1 2">
    <name type="scientific">Chelativorans salis</name>
    <dbReference type="NCBI Taxonomy" id="2978478"/>
    <lineage>
        <taxon>Bacteria</taxon>
        <taxon>Pseudomonadati</taxon>
        <taxon>Pseudomonadota</taxon>
        <taxon>Alphaproteobacteria</taxon>
        <taxon>Hyphomicrobiales</taxon>
        <taxon>Phyllobacteriaceae</taxon>
        <taxon>Chelativorans</taxon>
    </lineage>
</organism>
<dbReference type="PANTHER" id="PTHR43162:SF1">
    <property type="entry name" value="PRESTALK A DIFFERENTIATION PROTEIN A"/>
    <property type="match status" value="1"/>
</dbReference>
<protein>
    <recommendedName>
        <fullName evidence="3">NmrA-like domain-containing protein</fullName>
    </recommendedName>
</protein>
<proteinExistence type="predicted"/>
<evidence type="ECO:0000313" key="2">
    <source>
        <dbReference type="Proteomes" id="UP001320831"/>
    </source>
</evidence>
<dbReference type="PANTHER" id="PTHR43162">
    <property type="match status" value="1"/>
</dbReference>
<dbReference type="SUPFAM" id="SSF51735">
    <property type="entry name" value="NAD(P)-binding Rossmann-fold domains"/>
    <property type="match status" value="1"/>
</dbReference>
<gene>
    <name evidence="1" type="ORF">N5A92_25005</name>
</gene>
<dbReference type="InterPro" id="IPR051604">
    <property type="entry name" value="Ergot_Alk_Oxidoreductase"/>
</dbReference>
<dbReference type="Proteomes" id="UP001320831">
    <property type="component" value="Unassembled WGS sequence"/>
</dbReference>
<name>A0ABT2LUT0_9HYPH</name>
<dbReference type="EMBL" id="JAOCZP010000012">
    <property type="protein sequence ID" value="MCT7378276.1"/>
    <property type="molecule type" value="Genomic_DNA"/>
</dbReference>
<evidence type="ECO:0000313" key="1">
    <source>
        <dbReference type="EMBL" id="MCT7378276.1"/>
    </source>
</evidence>
<dbReference type="InterPro" id="IPR036291">
    <property type="entry name" value="NAD(P)-bd_dom_sf"/>
</dbReference>
<dbReference type="Gene3D" id="3.90.25.10">
    <property type="entry name" value="UDP-galactose 4-epimerase, domain 1"/>
    <property type="match status" value="1"/>
</dbReference>
<keyword evidence="2" id="KW-1185">Reference proteome</keyword>
<sequence>MTRSPVGLDFVILRPHFFMNNCLFGAAESIASDGTVRYALGDARVGMVDPRDISDTAARALIDPRWDGGTYDLTGPQSISGHDVAEYLSAELGRKVRYVSIAPEAAADLVRSMGGNEWQAEATRGYFSAYASGWGDFTTDWVPKISGHAARPFSQFAREVMLPALKLRADAA</sequence>
<accession>A0ABT2LUT0</accession>
<comment type="caution">
    <text evidence="1">The sequence shown here is derived from an EMBL/GenBank/DDBJ whole genome shotgun (WGS) entry which is preliminary data.</text>
</comment>
<reference evidence="1 2" key="1">
    <citation type="submission" date="2022-09" db="EMBL/GenBank/DDBJ databases">
        <title>Chelativorans salina sp. nov., a novel slightly halophilic bacterium isolated from a saline lake sediment enrichment.</title>
        <authorList>
            <person name="Gao L."/>
            <person name="Fang B.-Z."/>
            <person name="Li W.-J."/>
        </authorList>
    </citation>
    <scope>NUCLEOTIDE SEQUENCE [LARGE SCALE GENOMIC DNA]</scope>
    <source>
        <strain evidence="1 2">EGI FJ00035</strain>
    </source>
</reference>
<evidence type="ECO:0008006" key="3">
    <source>
        <dbReference type="Google" id="ProtNLM"/>
    </source>
</evidence>